<proteinExistence type="predicted"/>
<evidence type="ECO:0000256" key="1">
    <source>
        <dbReference type="SAM" id="SignalP"/>
    </source>
</evidence>
<evidence type="ECO:0008006" key="4">
    <source>
        <dbReference type="Google" id="ProtNLM"/>
    </source>
</evidence>
<protein>
    <recommendedName>
        <fullName evidence="4">Follicular epithelium yolk protein subunit</fullName>
    </recommendedName>
</protein>
<organism evidence="2 3">
    <name type="scientific">Loxostege sticticalis</name>
    <name type="common">Beet webworm moth</name>
    <dbReference type="NCBI Taxonomy" id="481309"/>
    <lineage>
        <taxon>Eukaryota</taxon>
        <taxon>Metazoa</taxon>
        <taxon>Ecdysozoa</taxon>
        <taxon>Arthropoda</taxon>
        <taxon>Hexapoda</taxon>
        <taxon>Insecta</taxon>
        <taxon>Pterygota</taxon>
        <taxon>Neoptera</taxon>
        <taxon>Endopterygota</taxon>
        <taxon>Lepidoptera</taxon>
        <taxon>Glossata</taxon>
        <taxon>Ditrysia</taxon>
        <taxon>Pyraloidea</taxon>
        <taxon>Crambidae</taxon>
        <taxon>Pyraustinae</taxon>
        <taxon>Loxostege</taxon>
    </lineage>
</organism>
<name>A0ABR3H681_LOXSC</name>
<reference evidence="2 3" key="1">
    <citation type="submission" date="2024-06" db="EMBL/GenBank/DDBJ databases">
        <title>A chromosome-level genome assembly of beet webworm, Loxostege sticticalis.</title>
        <authorList>
            <person name="Zhang Y."/>
        </authorList>
    </citation>
    <scope>NUCLEOTIDE SEQUENCE [LARGE SCALE GENOMIC DNA]</scope>
    <source>
        <strain evidence="2">AQ026</strain>
        <tissue evidence="2">Whole body</tissue>
    </source>
</reference>
<dbReference type="Proteomes" id="UP001549920">
    <property type="component" value="Unassembled WGS sequence"/>
</dbReference>
<evidence type="ECO:0000313" key="2">
    <source>
        <dbReference type="EMBL" id="KAL0860085.1"/>
    </source>
</evidence>
<accession>A0ABR3H681</accession>
<gene>
    <name evidence="2" type="ORF">ABMA27_010400</name>
</gene>
<keyword evidence="1" id="KW-0732">Signal</keyword>
<evidence type="ECO:0000313" key="3">
    <source>
        <dbReference type="Proteomes" id="UP001549920"/>
    </source>
</evidence>
<keyword evidence="3" id="KW-1185">Reference proteome</keyword>
<dbReference type="PROSITE" id="PS51257">
    <property type="entry name" value="PROKAR_LIPOPROTEIN"/>
    <property type="match status" value="1"/>
</dbReference>
<dbReference type="EMBL" id="JBEUOH010000026">
    <property type="protein sequence ID" value="KAL0860085.1"/>
    <property type="molecule type" value="Genomic_DNA"/>
</dbReference>
<dbReference type="Gene3D" id="2.170.15.10">
    <property type="entry name" value="Proaerolysin, chain A, domain 3"/>
    <property type="match status" value="1"/>
</dbReference>
<feature type="chain" id="PRO_5045123197" description="Follicular epithelium yolk protein subunit" evidence="1">
    <location>
        <begin position="24"/>
        <end position="300"/>
    </location>
</feature>
<feature type="signal peptide" evidence="1">
    <location>
        <begin position="1"/>
        <end position="23"/>
    </location>
</feature>
<comment type="caution">
    <text evidence="2">The sequence shown here is derived from an EMBL/GenBank/DDBJ whole genome shotgun (WGS) entry which is preliminary data.</text>
</comment>
<dbReference type="CDD" id="cd20235">
    <property type="entry name" value="PFM_spherulin-2a-like"/>
    <property type="match status" value="1"/>
</dbReference>
<sequence>MERYILLLLPVLASCSITIDIHASDSISTSGVDLRGTVSDIIGDKERVTFGVTDENLRNAAEKYSGGKPKDVFLRSPTPWNDLYQTYGWRQVHRVLRPIRSRILDVRSEESVINLKEMHNNSTATVIFDASVAQDVENSVSNKWSKGGVLSVQDPISYSINYTLGSVTGPDFEYTSPWGADALETKQITIGSDSDEGVPLEAGKSIKAELIATKVTIILEIDYSASLNGHVACNYPKKYNGHHFWRYDVNALQEAGKLRKAVNSSEVIKIKYYSNPKMVITNKDTREMVSSFPGFMRDKE</sequence>